<accession>A0A1H1IYI0</accession>
<reference evidence="2" key="1">
    <citation type="submission" date="2016-10" db="EMBL/GenBank/DDBJ databases">
        <authorList>
            <person name="Varghese N."/>
        </authorList>
    </citation>
    <scope>NUCLEOTIDE SEQUENCE [LARGE SCALE GENOMIC DNA]</scope>
    <source>
        <strain evidence="2">GAS106B</strain>
    </source>
</reference>
<dbReference type="AlphaFoldDB" id="A0A1H1IYI0"/>
<gene>
    <name evidence="1" type="ORF">SAMN05443245_5865</name>
</gene>
<sequence length="172" mass="19483">MARPWDLPYEESSAMEVVRDHPGHKDLPGMNPSSEPLALRMDGPYQQVRTRLDRVLQVTKTAVDVPQAGETPTTYEARLTAKLMPHCTSYQPMARLDKLAPDLFRDIQRTVVAEAMEKPAREGTLAPYKYKDQTGRVVTEYAGSMSSWMNEFKINHGWRGPIVIQDEAQPAR</sequence>
<name>A0A1H1IYI0_9BURK</name>
<dbReference type="Proteomes" id="UP000183487">
    <property type="component" value="Unassembled WGS sequence"/>
</dbReference>
<protein>
    <submittedName>
        <fullName evidence="1">Uncharacterized protein</fullName>
    </submittedName>
</protein>
<evidence type="ECO:0000313" key="2">
    <source>
        <dbReference type="Proteomes" id="UP000183487"/>
    </source>
</evidence>
<evidence type="ECO:0000313" key="1">
    <source>
        <dbReference type="EMBL" id="SDR42610.1"/>
    </source>
</evidence>
<keyword evidence="2" id="KW-1185">Reference proteome</keyword>
<dbReference type="EMBL" id="FNKP01000002">
    <property type="protein sequence ID" value="SDR42610.1"/>
    <property type="molecule type" value="Genomic_DNA"/>
</dbReference>
<organism evidence="1 2">
    <name type="scientific">Paraburkholderia fungorum</name>
    <dbReference type="NCBI Taxonomy" id="134537"/>
    <lineage>
        <taxon>Bacteria</taxon>
        <taxon>Pseudomonadati</taxon>
        <taxon>Pseudomonadota</taxon>
        <taxon>Betaproteobacteria</taxon>
        <taxon>Burkholderiales</taxon>
        <taxon>Burkholderiaceae</taxon>
        <taxon>Paraburkholderia</taxon>
    </lineage>
</organism>
<proteinExistence type="predicted"/>